<reference evidence="3" key="1">
    <citation type="journal article" date="2017" name="Cell">
        <title>Insights into land plant evolution garnered from the Marchantia polymorpha genome.</title>
        <authorList>
            <person name="Bowman J.L."/>
            <person name="Kohchi T."/>
            <person name="Yamato K.T."/>
            <person name="Jenkins J."/>
            <person name="Shu S."/>
            <person name="Ishizaki K."/>
            <person name="Yamaoka S."/>
            <person name="Nishihama R."/>
            <person name="Nakamura Y."/>
            <person name="Berger F."/>
            <person name="Adam C."/>
            <person name="Aki S.S."/>
            <person name="Althoff F."/>
            <person name="Araki T."/>
            <person name="Arteaga-Vazquez M.A."/>
            <person name="Balasubrmanian S."/>
            <person name="Barry K."/>
            <person name="Bauer D."/>
            <person name="Boehm C.R."/>
            <person name="Briginshaw L."/>
            <person name="Caballero-Perez J."/>
            <person name="Catarino B."/>
            <person name="Chen F."/>
            <person name="Chiyoda S."/>
            <person name="Chovatia M."/>
            <person name="Davies K.M."/>
            <person name="Delmans M."/>
            <person name="Demura T."/>
            <person name="Dierschke T."/>
            <person name="Dolan L."/>
            <person name="Dorantes-Acosta A.E."/>
            <person name="Eklund D.M."/>
            <person name="Florent S.N."/>
            <person name="Flores-Sandoval E."/>
            <person name="Fujiyama A."/>
            <person name="Fukuzawa H."/>
            <person name="Galik B."/>
            <person name="Grimanelli D."/>
            <person name="Grimwood J."/>
            <person name="Grossniklaus U."/>
            <person name="Hamada T."/>
            <person name="Haseloff J."/>
            <person name="Hetherington A.J."/>
            <person name="Higo A."/>
            <person name="Hirakawa Y."/>
            <person name="Hundley H.N."/>
            <person name="Ikeda Y."/>
            <person name="Inoue K."/>
            <person name="Inoue S.I."/>
            <person name="Ishida S."/>
            <person name="Jia Q."/>
            <person name="Kakita M."/>
            <person name="Kanazawa T."/>
            <person name="Kawai Y."/>
            <person name="Kawashima T."/>
            <person name="Kennedy M."/>
            <person name="Kinose K."/>
            <person name="Kinoshita T."/>
            <person name="Kohara Y."/>
            <person name="Koide E."/>
            <person name="Komatsu K."/>
            <person name="Kopischke S."/>
            <person name="Kubo M."/>
            <person name="Kyozuka J."/>
            <person name="Lagercrantz U."/>
            <person name="Lin S.S."/>
            <person name="Lindquist E."/>
            <person name="Lipzen A.M."/>
            <person name="Lu C.W."/>
            <person name="De Luna E."/>
            <person name="Martienssen R.A."/>
            <person name="Minamino N."/>
            <person name="Mizutani M."/>
            <person name="Mizutani M."/>
            <person name="Mochizuki N."/>
            <person name="Monte I."/>
            <person name="Mosher R."/>
            <person name="Nagasaki H."/>
            <person name="Nakagami H."/>
            <person name="Naramoto S."/>
            <person name="Nishitani K."/>
            <person name="Ohtani M."/>
            <person name="Okamoto T."/>
            <person name="Okumura M."/>
            <person name="Phillips J."/>
            <person name="Pollak B."/>
            <person name="Reinders A."/>
            <person name="Rovekamp M."/>
            <person name="Sano R."/>
            <person name="Sawa S."/>
            <person name="Schmid M.W."/>
            <person name="Shirakawa M."/>
            <person name="Solano R."/>
            <person name="Spunde A."/>
            <person name="Suetsugu N."/>
            <person name="Sugano S."/>
            <person name="Sugiyama A."/>
            <person name="Sun R."/>
            <person name="Suzuki Y."/>
            <person name="Takenaka M."/>
            <person name="Takezawa D."/>
            <person name="Tomogane H."/>
            <person name="Tsuzuki M."/>
            <person name="Ueda T."/>
            <person name="Umeda M."/>
            <person name="Ward J.M."/>
            <person name="Watanabe Y."/>
            <person name="Yazaki K."/>
            <person name="Yokoyama R."/>
            <person name="Yoshitake Y."/>
            <person name="Yotsui I."/>
            <person name="Zachgo S."/>
            <person name="Schmutz J."/>
        </authorList>
    </citation>
    <scope>NUCLEOTIDE SEQUENCE [LARGE SCALE GENOMIC DNA]</scope>
    <source>
        <strain evidence="3">Tak-1</strain>
    </source>
</reference>
<dbReference type="Proteomes" id="UP000244005">
    <property type="component" value="Unassembled WGS sequence"/>
</dbReference>
<proteinExistence type="predicted"/>
<dbReference type="AlphaFoldDB" id="A0A2R6X8V8"/>
<accession>A0A2R6X8V8</accession>
<evidence type="ECO:0000313" key="2">
    <source>
        <dbReference type="EMBL" id="PTQ42546.1"/>
    </source>
</evidence>
<keyword evidence="3" id="KW-1185">Reference proteome</keyword>
<name>A0A2R6X8V8_MARPO</name>
<gene>
    <name evidence="2" type="ORF">MARPO_0029s0075</name>
</gene>
<sequence length="188" mass="21595">MYNKMGRGMCSEYQRKRRNLLPRIECKRRDAIREVQFGVERYSLGERVYESFIHTRLPCTFEGEEVHRICLSFPCPSLRFASLRFLSFSGQLVHSQKLSQFPRLWFESPSVPESIFPRSDGQLERIRPARLIERHGGRNSSFSPGFTFPAKGRQRGMKGERAKCGGETCSLPSEREVGKGKGGMLRGD</sequence>
<feature type="region of interest" description="Disordered" evidence="1">
    <location>
        <begin position="143"/>
        <end position="188"/>
    </location>
</feature>
<dbReference type="EMBL" id="KZ772701">
    <property type="protein sequence ID" value="PTQ42546.1"/>
    <property type="molecule type" value="Genomic_DNA"/>
</dbReference>
<organism evidence="2 3">
    <name type="scientific">Marchantia polymorpha</name>
    <name type="common">Common liverwort</name>
    <name type="synonym">Marchantia aquatica</name>
    <dbReference type="NCBI Taxonomy" id="3197"/>
    <lineage>
        <taxon>Eukaryota</taxon>
        <taxon>Viridiplantae</taxon>
        <taxon>Streptophyta</taxon>
        <taxon>Embryophyta</taxon>
        <taxon>Marchantiophyta</taxon>
        <taxon>Marchantiopsida</taxon>
        <taxon>Marchantiidae</taxon>
        <taxon>Marchantiales</taxon>
        <taxon>Marchantiaceae</taxon>
        <taxon>Marchantia</taxon>
    </lineage>
</organism>
<protein>
    <submittedName>
        <fullName evidence="2">Uncharacterized protein</fullName>
    </submittedName>
</protein>
<evidence type="ECO:0000313" key="3">
    <source>
        <dbReference type="Proteomes" id="UP000244005"/>
    </source>
</evidence>
<evidence type="ECO:0000256" key="1">
    <source>
        <dbReference type="SAM" id="MobiDB-lite"/>
    </source>
</evidence>